<dbReference type="SUPFAM" id="SSF47095">
    <property type="entry name" value="HMG-box"/>
    <property type="match status" value="1"/>
</dbReference>
<dbReference type="AlphaFoldDB" id="A0A9W4SEV1"/>
<organism evidence="2 3">
    <name type="scientific">Funneliformis geosporum</name>
    <dbReference type="NCBI Taxonomy" id="1117311"/>
    <lineage>
        <taxon>Eukaryota</taxon>
        <taxon>Fungi</taxon>
        <taxon>Fungi incertae sedis</taxon>
        <taxon>Mucoromycota</taxon>
        <taxon>Glomeromycotina</taxon>
        <taxon>Glomeromycetes</taxon>
        <taxon>Glomerales</taxon>
        <taxon>Glomeraceae</taxon>
        <taxon>Funneliformis</taxon>
    </lineage>
</organism>
<accession>A0A9W4SEV1</accession>
<dbReference type="OrthoDB" id="10529478at2759"/>
<dbReference type="EMBL" id="CAMKVN010000309">
    <property type="protein sequence ID" value="CAI2166482.1"/>
    <property type="molecule type" value="Genomic_DNA"/>
</dbReference>
<proteinExistence type="predicted"/>
<dbReference type="Proteomes" id="UP001153678">
    <property type="component" value="Unassembled WGS sequence"/>
</dbReference>
<feature type="region of interest" description="Disordered" evidence="1">
    <location>
        <begin position="94"/>
        <end position="137"/>
    </location>
</feature>
<name>A0A9W4SEV1_9GLOM</name>
<dbReference type="InterPro" id="IPR036910">
    <property type="entry name" value="HMG_box_dom_sf"/>
</dbReference>
<keyword evidence="3" id="KW-1185">Reference proteome</keyword>
<gene>
    <name evidence="2" type="ORF">FWILDA_LOCUS2596</name>
</gene>
<sequence length="239" mass="28277">MANNSKLCFIYENPKDQANVEIGGNSFLTFRNEFWRDYIEIFSKEKISQQDFSYLAAQVWNQLSNDIKNAYTVQSQERQKKRKLHQDLEIIPYQGQPSANDELHNEIPLGRKKKTKKEKQSDGKKIQIQKQQNKRKRQTEILENPTLSNIINSFNTVNNVNVTTPDVTFQPTEIPLEENYEYYPFLFNDDFYFPVGINLYNDIANDLQYPIYFFTTDDFTKDIFFGDIAPTFLNNPYHF</sequence>
<evidence type="ECO:0000313" key="2">
    <source>
        <dbReference type="EMBL" id="CAI2166482.1"/>
    </source>
</evidence>
<protein>
    <submittedName>
        <fullName evidence="2">6273_t:CDS:1</fullName>
    </submittedName>
</protein>
<comment type="caution">
    <text evidence="2">The sequence shown here is derived from an EMBL/GenBank/DDBJ whole genome shotgun (WGS) entry which is preliminary data.</text>
</comment>
<evidence type="ECO:0000313" key="3">
    <source>
        <dbReference type="Proteomes" id="UP001153678"/>
    </source>
</evidence>
<reference evidence="2" key="1">
    <citation type="submission" date="2022-08" db="EMBL/GenBank/DDBJ databases">
        <authorList>
            <person name="Kallberg Y."/>
            <person name="Tangrot J."/>
            <person name="Rosling A."/>
        </authorList>
    </citation>
    <scope>NUCLEOTIDE SEQUENCE</scope>
    <source>
        <strain evidence="2">Wild A</strain>
    </source>
</reference>
<evidence type="ECO:0000256" key="1">
    <source>
        <dbReference type="SAM" id="MobiDB-lite"/>
    </source>
</evidence>
<dbReference type="Gene3D" id="1.10.30.10">
    <property type="entry name" value="High mobility group box domain"/>
    <property type="match status" value="1"/>
</dbReference>